<evidence type="ECO:0000256" key="1">
    <source>
        <dbReference type="SAM" id="Phobius"/>
    </source>
</evidence>
<accession>A0ABZ0ZX30</accession>
<keyword evidence="3" id="KW-1185">Reference proteome</keyword>
<evidence type="ECO:0008006" key="4">
    <source>
        <dbReference type="Google" id="ProtNLM"/>
    </source>
</evidence>
<evidence type="ECO:0000313" key="2">
    <source>
        <dbReference type="EMBL" id="WQY99776.1"/>
    </source>
</evidence>
<keyword evidence="1" id="KW-0472">Membrane</keyword>
<protein>
    <recommendedName>
        <fullName evidence="4">Holin</fullName>
    </recommendedName>
</protein>
<evidence type="ECO:0000313" key="3">
    <source>
        <dbReference type="Proteomes" id="UP001325719"/>
    </source>
</evidence>
<keyword evidence="1" id="KW-0812">Transmembrane</keyword>
<dbReference type="EMBL" id="OR941552">
    <property type="protein sequence ID" value="WQY99776.1"/>
    <property type="molecule type" value="Genomic_DNA"/>
</dbReference>
<feature type="transmembrane region" description="Helical" evidence="1">
    <location>
        <begin position="94"/>
        <end position="116"/>
    </location>
</feature>
<organism evidence="2 3">
    <name type="scientific">Microbacterium phage MO526</name>
    <dbReference type="NCBI Taxonomy" id="3108092"/>
    <lineage>
        <taxon>Viruses</taxon>
        <taxon>Duplodnaviria</taxon>
        <taxon>Heunggongvirae</taxon>
        <taxon>Uroviricota</taxon>
        <taxon>Caudoviricetes</taxon>
        <taxon>Kutznervirinae</taxon>
        <taxon>Kozievirus</taxon>
        <taxon>Kozievirus MO526</taxon>
    </lineage>
</organism>
<name>A0ABZ0ZX30_9CAUD</name>
<proteinExistence type="predicted"/>
<feature type="transmembrane region" description="Helical" evidence="1">
    <location>
        <begin position="66"/>
        <end position="88"/>
    </location>
</feature>
<dbReference type="Proteomes" id="UP001325719">
    <property type="component" value="Segment"/>
</dbReference>
<sequence>MTDERCLSELEPGLRCDREAGHDGPHHIEGRMPSFVGPMLDQALTDYEAAAERYRRAARLANRARIGYLAGLAVWCGFLLANLLAAIFSDDRGWIIGGVIGGILGALGVLAAHSIHSRIQIRKVTR</sequence>
<reference evidence="2 3" key="1">
    <citation type="submission" date="2023-12" db="EMBL/GenBank/DDBJ databases">
        <authorList>
            <person name="Wang F."/>
            <person name="Yu X."/>
            <person name="Gao C."/>
        </authorList>
    </citation>
    <scope>NUCLEOTIDE SEQUENCE [LARGE SCALE GENOMIC DNA]</scope>
</reference>
<keyword evidence="1" id="KW-1133">Transmembrane helix</keyword>